<proteinExistence type="predicted"/>
<protein>
    <recommendedName>
        <fullName evidence="3">HmuY protein</fullName>
    </recommendedName>
</protein>
<dbReference type="InterPro" id="IPR025921">
    <property type="entry name" value="HmuY"/>
</dbReference>
<dbReference type="Proteomes" id="UP000297225">
    <property type="component" value="Unassembled WGS sequence"/>
</dbReference>
<reference evidence="1 2" key="1">
    <citation type="submission" date="2019-03" db="EMBL/GenBank/DDBJ databases">
        <title>Porphyromonas levii Isolated from the Uterus of Dairy Cows.</title>
        <authorList>
            <person name="Francis A.M."/>
        </authorList>
    </citation>
    <scope>NUCLEOTIDE SEQUENCE [LARGE SCALE GENOMIC DNA]</scope>
    <source>
        <strain evidence="1 2">AF5678</strain>
    </source>
</reference>
<organism evidence="1 2">
    <name type="scientific">Porphyromonas levii</name>
    <dbReference type="NCBI Taxonomy" id="28114"/>
    <lineage>
        <taxon>Bacteria</taxon>
        <taxon>Pseudomonadati</taxon>
        <taxon>Bacteroidota</taxon>
        <taxon>Bacteroidia</taxon>
        <taxon>Bacteroidales</taxon>
        <taxon>Porphyromonadaceae</taxon>
        <taxon>Porphyromonas</taxon>
    </lineage>
</organism>
<dbReference type="OrthoDB" id="1100343at2"/>
<evidence type="ECO:0000313" key="2">
    <source>
        <dbReference type="Proteomes" id="UP000297225"/>
    </source>
</evidence>
<dbReference type="RefSeq" id="WP_134849921.1">
    <property type="nucleotide sequence ID" value="NZ_CP197400.1"/>
</dbReference>
<evidence type="ECO:0008006" key="3">
    <source>
        <dbReference type="Google" id="ProtNLM"/>
    </source>
</evidence>
<dbReference type="Pfam" id="PF14064">
    <property type="entry name" value="HmuY"/>
    <property type="match status" value="1"/>
</dbReference>
<dbReference type="STRING" id="1122973.GCA_000379925_01369"/>
<name>A0A4Y8WQ16_9PORP</name>
<evidence type="ECO:0000313" key="1">
    <source>
        <dbReference type="EMBL" id="TFH95307.1"/>
    </source>
</evidence>
<dbReference type="AlphaFoldDB" id="A0A4Y8WQ16"/>
<keyword evidence="2" id="KW-1185">Reference proteome</keyword>
<accession>A0A4Y8WQ16</accession>
<gene>
    <name evidence="1" type="ORF">E4P47_04820</name>
</gene>
<dbReference type="GeneID" id="66797992"/>
<dbReference type="CDD" id="cd12105">
    <property type="entry name" value="HmuY"/>
    <property type="match status" value="1"/>
</dbReference>
<comment type="caution">
    <text evidence="1">The sequence shown here is derived from an EMBL/GenBank/DDBJ whole genome shotgun (WGS) entry which is preliminary data.</text>
</comment>
<dbReference type="PROSITE" id="PS51257">
    <property type="entry name" value="PROKAR_LIPOPROTEIN"/>
    <property type="match status" value="1"/>
</dbReference>
<sequence>MKKITTTFLIGLALLGFSSCKGDKKDTPQTTEVKTVVIDASNYGKFVYFSFEKGTVVTVSDADYNNNLGWDIAFRGHYPRTNGGASGKGQGGVIKTKELTFGAVMAIPAGASWEVDKSIRVAKVNDKGAPIMPPQFEMVPGNVLLQSWLASGGRPPHKYDNSIFLVKGANGKIAKVQMVSFENKHITMRYEYPFTPTKK</sequence>
<dbReference type="EMBL" id="SPNC01000056">
    <property type="protein sequence ID" value="TFH95307.1"/>
    <property type="molecule type" value="Genomic_DNA"/>
</dbReference>